<feature type="compositionally biased region" description="Polar residues" evidence="1">
    <location>
        <begin position="974"/>
        <end position="985"/>
    </location>
</feature>
<dbReference type="PANTHER" id="PTHR28051">
    <property type="entry name" value="PROTEIN MTL1-RELATED"/>
    <property type="match status" value="1"/>
</dbReference>
<feature type="region of interest" description="Disordered" evidence="1">
    <location>
        <begin position="883"/>
        <end position="922"/>
    </location>
</feature>
<name>A0A3N2PZ25_SODAK</name>
<evidence type="ECO:0000259" key="2">
    <source>
        <dbReference type="Pfam" id="PF08550"/>
    </source>
</evidence>
<feature type="region of interest" description="Disordered" evidence="1">
    <location>
        <begin position="515"/>
        <end position="587"/>
    </location>
</feature>
<keyword evidence="4" id="KW-1185">Reference proteome</keyword>
<sequence>MTYGVSTASLQPSSPNSFPRNRSAWLLITQRRLLTSAGQYTPPSVSVSPGVGATSRFSISYRICSIQYILLWDAKTRPFCRCPHRRGVEALQALQHQALTHKPKIGVLLRVHFSTPYFLCFAHPCGVPATRVTSLVLDILDSGGPFPISPFPISHAQSHACRDSPSHSHSRFQHTSSTSSPSPEPFPGVDQSQASLLSSSVLIAYYLYLAHSSTFSLSFLLWRPPSIDSRHHDHVSALGRILYEHKNTPHKQARESGTLIDLPISTEHLYFRIVLRTQQHPSSDPHFRRIDHAAVAFGSSKSHHPHACAPFPYRARIILILSFHSFFEMAFRFPLIFLPSLLVHLAHHPMLVAASYAEEWTAVDMGFVVGTVGQASRSICLQAFASRQYANTVGLEPVSRTSALGTQEPVRPPITTLIILSSHSSSALVYYPLDLLSDYGSCTYPSIFITISTSDDIIRRIRTSICSSTARSRLSPWYLKLPKILNTEPTAQLLGHITLNMAVVLNSEESSYFSSTPLRRSHSQPKFSTRQSTFGSPVSTSRKDGGYSIPKIADSAPSSAPSSPRIMQVESEDSSFASTPASNLSSVSDCDDAVEYLEHAPEDNFVLPHYPMSGFYDTAEDLESPLSPPTGDSQIPSPAGQDTSGNTSRPGSPEFVLEVDRAEDDTAVKAQPTRHVDYLSYNWAEEDIWSSWRYVVSRRSEYSNSARLENASWRTWMKSKNNLKTVSPETLNWLKDCDVTWLYGPLQKGHGALLPPNAKNGDDDTLNGLTQNHSFINKKPILKKRSMSEIMLQRSLSASSLVKTAAAAVQAQEKDGERRLLRPSLKRAATDFGASPFSYRGLSYDSSSAAPSSSSSGVESPSCERKHIHFNEQVEQCIAVEARGEDEDDDDGDDDDADTERCDDSDSADEGIMMKRSKPRKRMPVLRRRTKKSKKPSEKKIIAMLPSTTLKYREDATESTETAMKHGTAIYQDSVLSPSSSQETLRPSKGMGKFFIQDEDEDAMEDMLTPRGERYPATSDDKDPELRGTPSIDGPSSSHEPAGMRRTESGMLMPYEEAVSSTSEGIFGRVFETVNTARDIAHVIWNVGWRK</sequence>
<dbReference type="InterPro" id="IPR052292">
    <property type="entry name" value="Glucose_repression_reg"/>
</dbReference>
<feature type="compositionally biased region" description="Acidic residues" evidence="1">
    <location>
        <begin position="884"/>
        <end position="898"/>
    </location>
</feature>
<dbReference type="OrthoDB" id="5563539at2759"/>
<evidence type="ECO:0000313" key="3">
    <source>
        <dbReference type="EMBL" id="ROT39742.1"/>
    </source>
</evidence>
<feature type="compositionally biased region" description="Polar residues" evidence="1">
    <location>
        <begin position="515"/>
        <end position="540"/>
    </location>
</feature>
<gene>
    <name evidence="3" type="ORF">SODALDRAFT_358159</name>
</gene>
<feature type="region of interest" description="Disordered" evidence="1">
    <location>
        <begin position="970"/>
        <end position="989"/>
    </location>
</feature>
<feature type="region of interest" description="Disordered" evidence="1">
    <location>
        <begin position="843"/>
        <end position="863"/>
    </location>
</feature>
<feature type="compositionally biased region" description="Basic and acidic residues" evidence="1">
    <location>
        <begin position="1011"/>
        <end position="1026"/>
    </location>
</feature>
<dbReference type="GO" id="GO:0007039">
    <property type="term" value="P:protein catabolic process in the vacuole"/>
    <property type="evidence" value="ECO:0007669"/>
    <property type="project" value="TreeGrafter"/>
</dbReference>
<feature type="region of interest" description="Disordered" evidence="1">
    <location>
        <begin position="617"/>
        <end position="653"/>
    </location>
</feature>
<dbReference type="AlphaFoldDB" id="A0A3N2PZ25"/>
<proteinExistence type="predicted"/>
<feature type="compositionally biased region" description="Polar residues" evidence="1">
    <location>
        <begin position="574"/>
        <end position="587"/>
    </location>
</feature>
<accession>A0A3N2PZ25</accession>
<dbReference type="RefSeq" id="XP_028467548.1">
    <property type="nucleotide sequence ID" value="XM_028614075.1"/>
</dbReference>
<dbReference type="GO" id="GO:0042149">
    <property type="term" value="P:cellular response to glucose starvation"/>
    <property type="evidence" value="ECO:0007669"/>
    <property type="project" value="TreeGrafter"/>
</dbReference>
<dbReference type="InterPro" id="IPR013860">
    <property type="entry name" value="AreA_GATA"/>
</dbReference>
<feature type="compositionally biased region" description="Low complexity" evidence="1">
    <location>
        <begin position="548"/>
        <end position="566"/>
    </location>
</feature>
<dbReference type="PANTHER" id="PTHR28051:SF1">
    <property type="entry name" value="PROTEIN MTL1-RELATED"/>
    <property type="match status" value="1"/>
</dbReference>
<feature type="domain" description="Nitrogen regulatory protein areA GATA-like" evidence="2">
    <location>
        <begin position="691"/>
        <end position="718"/>
    </location>
</feature>
<dbReference type="GeneID" id="39582553"/>
<dbReference type="GO" id="GO:0005773">
    <property type="term" value="C:vacuole"/>
    <property type="evidence" value="ECO:0007669"/>
    <property type="project" value="GOC"/>
</dbReference>
<feature type="compositionally biased region" description="Polar residues" evidence="1">
    <location>
        <begin position="630"/>
        <end position="650"/>
    </location>
</feature>
<dbReference type="EMBL" id="ML119053">
    <property type="protein sequence ID" value="ROT39742.1"/>
    <property type="molecule type" value="Genomic_DNA"/>
</dbReference>
<dbReference type="Pfam" id="PF08550">
    <property type="entry name" value="GATA_AreA"/>
    <property type="match status" value="1"/>
</dbReference>
<evidence type="ECO:0000313" key="4">
    <source>
        <dbReference type="Proteomes" id="UP000272025"/>
    </source>
</evidence>
<feature type="compositionally biased region" description="Low complexity" evidence="1">
    <location>
        <begin position="843"/>
        <end position="861"/>
    </location>
</feature>
<organism evidence="3 4">
    <name type="scientific">Sodiomyces alkalinus (strain CBS 110278 / VKM F-3762 / F11)</name>
    <name type="common">Alkaliphilic filamentous fungus</name>
    <dbReference type="NCBI Taxonomy" id="1314773"/>
    <lineage>
        <taxon>Eukaryota</taxon>
        <taxon>Fungi</taxon>
        <taxon>Dikarya</taxon>
        <taxon>Ascomycota</taxon>
        <taxon>Pezizomycotina</taxon>
        <taxon>Sordariomycetes</taxon>
        <taxon>Hypocreomycetidae</taxon>
        <taxon>Glomerellales</taxon>
        <taxon>Plectosphaerellaceae</taxon>
        <taxon>Sodiomyces</taxon>
    </lineage>
</organism>
<evidence type="ECO:0000256" key="1">
    <source>
        <dbReference type="SAM" id="MobiDB-lite"/>
    </source>
</evidence>
<protein>
    <recommendedName>
        <fullName evidence="2">Nitrogen regulatory protein areA GATA-like domain-containing protein</fullName>
    </recommendedName>
</protein>
<dbReference type="STRING" id="1314773.A0A3N2PZ25"/>
<feature type="region of interest" description="Disordered" evidence="1">
    <location>
        <begin position="157"/>
        <end position="189"/>
    </location>
</feature>
<feature type="region of interest" description="Disordered" evidence="1">
    <location>
        <begin position="1010"/>
        <end position="1045"/>
    </location>
</feature>
<dbReference type="Proteomes" id="UP000272025">
    <property type="component" value="Unassembled WGS sequence"/>
</dbReference>
<reference evidence="3 4" key="1">
    <citation type="journal article" date="2018" name="Mol. Ecol.">
        <title>The obligate alkalophilic soda-lake fungus Sodiomyces alkalinus has shifted to a protein diet.</title>
        <authorList>
            <person name="Grum-Grzhimaylo A.A."/>
            <person name="Falkoski D.L."/>
            <person name="van den Heuvel J."/>
            <person name="Valero-Jimenez C.A."/>
            <person name="Min B."/>
            <person name="Choi I.G."/>
            <person name="Lipzen A."/>
            <person name="Daum C.G."/>
            <person name="Aanen D.K."/>
            <person name="Tsang A."/>
            <person name="Henrissat B."/>
            <person name="Bilanenko E.N."/>
            <person name="de Vries R.P."/>
            <person name="van Kan J.A.L."/>
            <person name="Grigoriev I.V."/>
            <person name="Debets A.J.M."/>
        </authorList>
    </citation>
    <scope>NUCLEOTIDE SEQUENCE [LARGE SCALE GENOMIC DNA]</scope>
    <source>
        <strain evidence="3 4">F11</strain>
    </source>
</reference>